<evidence type="ECO:0000256" key="1">
    <source>
        <dbReference type="ARBA" id="ARBA00022801"/>
    </source>
</evidence>
<dbReference type="Gene3D" id="3.20.20.520">
    <property type="entry name" value="Glycosyl hydrolase family 115"/>
    <property type="match status" value="1"/>
</dbReference>
<dbReference type="EMBL" id="AP007151">
    <property type="protein sequence ID" value="BAE56340.1"/>
    <property type="molecule type" value="Genomic_DNA"/>
</dbReference>
<evidence type="ECO:0000313" key="4">
    <source>
        <dbReference type="EMBL" id="BAE56340.1"/>
    </source>
</evidence>
<dbReference type="Pfam" id="PF17829">
    <property type="entry name" value="GH115_C"/>
    <property type="match status" value="1"/>
</dbReference>
<dbReference type="GO" id="GO:0016787">
    <property type="term" value="F:hydrolase activity"/>
    <property type="evidence" value="ECO:0007669"/>
    <property type="project" value="UniProtKB-KW"/>
</dbReference>
<dbReference type="Gene3D" id="3.30.379.10">
    <property type="entry name" value="Chitobiase/beta-hexosaminidase domain 2-like"/>
    <property type="match status" value="1"/>
</dbReference>
<dbReference type="HOGENOM" id="CLU_004852_0_0_1"/>
<dbReference type="RefSeq" id="XP_023089358.1">
    <property type="nucleotide sequence ID" value="XM_023237624.1"/>
</dbReference>
<feature type="domain" description="Gylcosyl hydrolase 115 C-terminal" evidence="3">
    <location>
        <begin position="818"/>
        <end position="995"/>
    </location>
</feature>
<dbReference type="VEuPathDB" id="FungiDB:AO090005001415"/>
<organism evidence="4 5">
    <name type="scientific">Aspergillus oryzae (strain ATCC 42149 / RIB 40)</name>
    <name type="common">Yellow koji mold</name>
    <dbReference type="NCBI Taxonomy" id="510516"/>
    <lineage>
        <taxon>Eukaryota</taxon>
        <taxon>Fungi</taxon>
        <taxon>Dikarya</taxon>
        <taxon>Ascomycota</taxon>
        <taxon>Pezizomycotina</taxon>
        <taxon>Eurotiomycetes</taxon>
        <taxon>Eurotiomycetidae</taxon>
        <taxon>Eurotiales</taxon>
        <taxon>Aspergillaceae</taxon>
        <taxon>Aspergillus</taxon>
        <taxon>Aspergillus subgen. Circumdati</taxon>
    </lineage>
</organism>
<dbReference type="InterPro" id="IPR029018">
    <property type="entry name" value="Hex-like_dom2"/>
</dbReference>
<accession>Q2UQ25</accession>
<dbReference type="InterPro" id="IPR031924">
    <property type="entry name" value="GH115"/>
</dbReference>
<evidence type="ECO:0000256" key="2">
    <source>
        <dbReference type="SAM" id="SignalP"/>
    </source>
</evidence>
<keyword evidence="1" id="KW-0378">Hydrolase</keyword>
<dbReference type="Pfam" id="PF15979">
    <property type="entry name" value="Glyco_hydro_115"/>
    <property type="match status" value="1"/>
</dbReference>
<dbReference type="InterPro" id="IPR041437">
    <property type="entry name" value="GH115_C"/>
</dbReference>
<protein>
    <submittedName>
        <fullName evidence="4">DNA, SC005</fullName>
    </submittedName>
</protein>
<dbReference type="Gene3D" id="1.20.58.2150">
    <property type="match status" value="1"/>
</dbReference>
<dbReference type="Proteomes" id="UP000006564">
    <property type="component" value="Chromosome 1"/>
</dbReference>
<evidence type="ECO:0000313" key="5">
    <source>
        <dbReference type="Proteomes" id="UP000006564"/>
    </source>
</evidence>
<keyword evidence="2" id="KW-0732">Signal</keyword>
<dbReference type="PANTHER" id="PTHR37842:SF2">
    <property type="entry name" value="GYLCOSYL HYDROLASE 115 C-TERMINAL DOMAIN-CONTAINING PROTEIN"/>
    <property type="match status" value="1"/>
</dbReference>
<dbReference type="GeneID" id="5990287"/>
<dbReference type="OMA" id="PAMWNGM"/>
<dbReference type="PANTHER" id="PTHR37842">
    <property type="match status" value="1"/>
</dbReference>
<proteinExistence type="predicted"/>
<dbReference type="Gene3D" id="2.60.120.1620">
    <property type="match status" value="1"/>
</dbReference>
<keyword evidence="5" id="KW-1185">Reference proteome</keyword>
<reference evidence="4 5" key="1">
    <citation type="journal article" date="2005" name="Nature">
        <title>Genome sequencing and analysis of Aspergillus oryzae.</title>
        <authorList>
            <person name="Machida M."/>
            <person name="Asai K."/>
            <person name="Sano M."/>
            <person name="Tanaka T."/>
            <person name="Kumagai T."/>
            <person name="Terai G."/>
            <person name="Kusumoto K."/>
            <person name="Arima T."/>
            <person name="Akita O."/>
            <person name="Kashiwagi Y."/>
            <person name="Abe K."/>
            <person name="Gomi K."/>
            <person name="Horiuchi H."/>
            <person name="Kitamoto K."/>
            <person name="Kobayashi T."/>
            <person name="Takeuchi M."/>
            <person name="Denning D.W."/>
            <person name="Galagan J.E."/>
            <person name="Nierman W.C."/>
            <person name="Yu J."/>
            <person name="Archer D.B."/>
            <person name="Bennett J.W."/>
            <person name="Bhatnagar D."/>
            <person name="Cleveland T.E."/>
            <person name="Fedorova N.D."/>
            <person name="Gotoh O."/>
            <person name="Horikawa H."/>
            <person name="Hosoyama A."/>
            <person name="Ichinomiya M."/>
            <person name="Igarashi R."/>
            <person name="Iwashita K."/>
            <person name="Juvvadi P.R."/>
            <person name="Kato M."/>
            <person name="Kato Y."/>
            <person name="Kin T."/>
            <person name="Kokubun A."/>
            <person name="Maeda H."/>
            <person name="Maeyama N."/>
            <person name="Maruyama J."/>
            <person name="Nagasaki H."/>
            <person name="Nakajima T."/>
            <person name="Oda K."/>
            <person name="Okada K."/>
            <person name="Paulsen I."/>
            <person name="Sakamoto K."/>
            <person name="Sawano T."/>
            <person name="Takahashi M."/>
            <person name="Takase K."/>
            <person name="Terabayashi Y."/>
            <person name="Wortman J."/>
            <person name="Yamada O."/>
            <person name="Yamagata Y."/>
            <person name="Anazawa H."/>
            <person name="Hata Y."/>
            <person name="Koide Y."/>
            <person name="Komori T."/>
            <person name="Koyama Y."/>
            <person name="Minetoki T."/>
            <person name="Suharnan S."/>
            <person name="Tanaka A."/>
            <person name="Isono K."/>
            <person name="Kuhara S."/>
            <person name="Ogasawara N."/>
            <person name="Kikuchi H."/>
        </authorList>
    </citation>
    <scope>NUCLEOTIDE SEQUENCE [LARGE SCALE GENOMIC DNA]</scope>
    <source>
        <strain evidence="5">ATCC 42149 / RIB 40</strain>
    </source>
</reference>
<gene>
    <name evidence="4" type="ORF">AO090005001415</name>
</gene>
<name>Q2UQ25_ASPOR</name>
<sequence>MRPILLVYTLLASLTPLALALSRVISFTAGDRCLQLGDHSTGPDIWVAPNDWPAVRRAAGDLATDFGRVLGQGGNGTVLVPDSDILNGTAIRSRGRPPIIVGTIGNSSLIDGLVSRRKISVNPIRGHRYIQEVVSNPVPGVDQALVIAGSDRRGTIFGMYDVSETIGVSPWYWWADVPPQAKDEIYAAPGRNLAGEPSVKYRGIFINDEELTLQPWAATKYNISQYDSPFTGEFTKRVLELLLRNKANYYWPAMKQSMFYVDDPQNGIIAEYFGVVMGTSHTEPMTRATDEQSKFLSGSWDWTENSANVTAFMAEGVNRSKAWDTLYTMGMRGSGDTASPTLTAPLLEQVIQVQQGLLEDGLSKSLGDVPQLWALYKCFETLDTCLTLVQEKTKEVGQYWQAGMNVSDLVTLLWTDDNYGNLLRVPYPNETTRAGGAGVYYHVNYVGRPRSYRWINTIQLIKIWDQMHTAYVRQASRIWVLNVGALKPLEIPQSYFLDMAYNMSNHLTPDSPTKWMTGWAERQFGSGVANMTAYVLNKYGLLNMRRKYEHLTFLPFVYSTLHYDEGWHVLKEWEELLSLTQAVYDTLDPATQIAYYQPVLHPTVEDLYIKKHYGDLYKAQGRASTNHLAAQVWDAWYIDGNNTQRYNTTLDGRWKHIMDQKHIGYNSRNAPTHNIMPNLSYVSDADVPASGSLGVSIQGSKETAPDAQLYLLSVDPYMPPEERRYIDVVSRANGTFSYVVHPNTSYVSVSNAVGKLSTPGNNSDARCVISVDWNAAPSGLSWVSLNVSGVDSKNITLGEEITVFLPVNKTSVPRDFSGYVESNGVVSIEAAHYAAHARSGNGVSVVELPYYGRTLSGIKLWPVDASSQTTASGPKLTYNFYTFSSGGSNDPVPANFTVYLGGSRNYDATRPIRYAFALDGGSPIEVLPVPSNALGSDPAGWNASVVTGGWNKTSPVDVAPGAHSLDLWLLEPSTVIQKLVLDLGGQKDSGLGSAESFKVQVCLDLPDGQR</sequence>
<dbReference type="KEGG" id="aor:AO090005001415"/>
<feature type="signal peptide" evidence="2">
    <location>
        <begin position="1"/>
        <end position="20"/>
    </location>
</feature>
<feature type="chain" id="PRO_5004217489" evidence="2">
    <location>
        <begin position="21"/>
        <end position="1010"/>
    </location>
</feature>
<dbReference type="InterPro" id="IPR042301">
    <property type="entry name" value="GH115_sf"/>
</dbReference>
<dbReference type="AlphaFoldDB" id="Q2UQ25"/>
<evidence type="ECO:0000259" key="3">
    <source>
        <dbReference type="Pfam" id="PF17829"/>
    </source>
</evidence>